<dbReference type="EMBL" id="CP035108">
    <property type="protein sequence ID" value="QAR32515.1"/>
    <property type="molecule type" value="Genomic_DNA"/>
</dbReference>
<evidence type="ECO:0000313" key="11">
    <source>
        <dbReference type="EMBL" id="QAR32515.1"/>
    </source>
</evidence>
<dbReference type="SUPFAM" id="SSF48695">
    <property type="entry name" value="Multiheme cytochromes"/>
    <property type="match status" value="2"/>
</dbReference>
<evidence type="ECO:0000256" key="5">
    <source>
        <dbReference type="ARBA" id="ARBA00022723"/>
    </source>
</evidence>
<evidence type="ECO:0000256" key="8">
    <source>
        <dbReference type="ARBA" id="ARBA00023002"/>
    </source>
</evidence>
<organism evidence="11 12">
    <name type="scientific">Geovibrio thiophilus</name>
    <dbReference type="NCBI Taxonomy" id="139438"/>
    <lineage>
        <taxon>Bacteria</taxon>
        <taxon>Pseudomonadati</taxon>
        <taxon>Deferribacterota</taxon>
        <taxon>Deferribacteres</taxon>
        <taxon>Deferribacterales</taxon>
        <taxon>Geovibrionaceae</taxon>
        <taxon>Geovibrio</taxon>
    </lineage>
</organism>
<keyword evidence="7" id="KW-0106">Calcium</keyword>
<dbReference type="CDD" id="cd00548">
    <property type="entry name" value="NrfA-like"/>
    <property type="match status" value="1"/>
</dbReference>
<dbReference type="GO" id="GO:0030288">
    <property type="term" value="C:outer membrane-bounded periplasmic space"/>
    <property type="evidence" value="ECO:0007669"/>
    <property type="project" value="TreeGrafter"/>
</dbReference>
<evidence type="ECO:0000256" key="3">
    <source>
        <dbReference type="ARBA" id="ARBA00011887"/>
    </source>
</evidence>
<keyword evidence="8" id="KW-0560">Oxidoreductase</keyword>
<comment type="subcellular location">
    <subcellularLocation>
        <location evidence="1">Cell envelope</location>
    </subcellularLocation>
</comment>
<dbReference type="InterPro" id="IPR003321">
    <property type="entry name" value="Cyt_c552"/>
</dbReference>
<keyword evidence="4" id="KW-0349">Heme</keyword>
<evidence type="ECO:0000256" key="4">
    <source>
        <dbReference type="ARBA" id="ARBA00022617"/>
    </source>
</evidence>
<dbReference type="GO" id="GO:0046872">
    <property type="term" value="F:metal ion binding"/>
    <property type="evidence" value="ECO:0007669"/>
    <property type="project" value="UniProtKB-KW"/>
</dbReference>
<keyword evidence="9" id="KW-0408">Iron</keyword>
<evidence type="ECO:0000256" key="1">
    <source>
        <dbReference type="ARBA" id="ARBA00004196"/>
    </source>
</evidence>
<comment type="similarity">
    <text evidence="2">Belongs to the cytochrome c-552 family.</text>
</comment>
<dbReference type="GO" id="GO:0019645">
    <property type="term" value="P:anaerobic electron transport chain"/>
    <property type="evidence" value="ECO:0007669"/>
    <property type="project" value="TreeGrafter"/>
</dbReference>
<comment type="catalytic activity">
    <reaction evidence="10">
        <text>6 Fe(III)-[cytochrome c] + NH4(+) + 2 H2O = 6 Fe(II)-[cytochrome c] + nitrite + 8 H(+)</text>
        <dbReference type="Rhea" id="RHEA:13089"/>
        <dbReference type="Rhea" id="RHEA-COMP:10350"/>
        <dbReference type="Rhea" id="RHEA-COMP:14399"/>
        <dbReference type="ChEBI" id="CHEBI:15377"/>
        <dbReference type="ChEBI" id="CHEBI:15378"/>
        <dbReference type="ChEBI" id="CHEBI:16301"/>
        <dbReference type="ChEBI" id="CHEBI:28938"/>
        <dbReference type="ChEBI" id="CHEBI:29033"/>
        <dbReference type="ChEBI" id="CHEBI:29034"/>
        <dbReference type="EC" id="1.7.2.2"/>
    </reaction>
</comment>
<dbReference type="PANTHER" id="PTHR30633">
    <property type="entry name" value="CYTOCHROME C-552 RESPIRATORY NITRITE REDUCTASE"/>
    <property type="match status" value="1"/>
</dbReference>
<gene>
    <name evidence="11" type="ORF">EP073_03580</name>
</gene>
<proteinExistence type="inferred from homology"/>
<dbReference type="Proteomes" id="UP000287502">
    <property type="component" value="Chromosome"/>
</dbReference>
<accession>A0A3R5UWZ9</accession>
<dbReference type="OrthoDB" id="9780421at2"/>
<protein>
    <recommendedName>
        <fullName evidence="3">nitrite reductase (cytochrome; ammonia-forming)</fullName>
        <ecNumber evidence="3">1.7.2.2</ecNumber>
    </recommendedName>
</protein>
<dbReference type="GO" id="GO:0020037">
    <property type="term" value="F:heme binding"/>
    <property type="evidence" value="ECO:0007669"/>
    <property type="project" value="TreeGrafter"/>
</dbReference>
<dbReference type="Gene3D" id="1.20.140.10">
    <property type="entry name" value="Butyryl-CoA Dehydrogenase, subunit A, domain 3"/>
    <property type="match status" value="1"/>
</dbReference>
<dbReference type="PANTHER" id="PTHR30633:SF0">
    <property type="entry name" value="CYTOCHROME C-552"/>
    <property type="match status" value="1"/>
</dbReference>
<dbReference type="Pfam" id="PF02335">
    <property type="entry name" value="Cytochrom_C552"/>
    <property type="match status" value="1"/>
</dbReference>
<keyword evidence="6" id="KW-0732">Signal</keyword>
<keyword evidence="12" id="KW-1185">Reference proteome</keyword>
<dbReference type="EC" id="1.7.2.2" evidence="3"/>
<evidence type="ECO:0000256" key="10">
    <source>
        <dbReference type="ARBA" id="ARBA00049131"/>
    </source>
</evidence>
<dbReference type="KEGG" id="gtl:EP073_03580"/>
<dbReference type="GO" id="GO:0042279">
    <property type="term" value="F:nitrite reductase (cytochrome, ammonia-forming) activity"/>
    <property type="evidence" value="ECO:0007669"/>
    <property type="project" value="UniProtKB-EC"/>
</dbReference>
<name>A0A3R5UWZ9_9BACT</name>
<keyword evidence="5" id="KW-0479">Metal-binding</keyword>
<reference evidence="11 12" key="1">
    <citation type="submission" date="2019-01" db="EMBL/GenBank/DDBJ databases">
        <title>Geovibrio thiophilus DSM 11263, complete genome.</title>
        <authorList>
            <person name="Spring S."/>
            <person name="Bunk B."/>
            <person name="Sproer C."/>
        </authorList>
    </citation>
    <scope>NUCLEOTIDE SEQUENCE [LARGE SCALE GENOMIC DNA]</scope>
    <source>
        <strain evidence="11 12">DSM 11263</strain>
    </source>
</reference>
<dbReference type="Gene3D" id="1.10.1130.10">
    <property type="entry name" value="Flavocytochrome C3, Chain A"/>
    <property type="match status" value="1"/>
</dbReference>
<evidence type="ECO:0000256" key="7">
    <source>
        <dbReference type="ARBA" id="ARBA00022837"/>
    </source>
</evidence>
<dbReference type="AlphaFoldDB" id="A0A3R5UWZ9"/>
<sequence length="618" mass="69707">MIIIVPFLSMLIGNILKMFNLSFCSVSGALHKLYIPFRTLTSHLRICRYSWTTHKHSLILQEVYMFKKCAFILGVLAGLMLLVSAQSAEAAQKAAVKKVDPKTCYECHDVVQGLHQSGKHKGVNCISCHGGLDEHLKDSSKRPEVFTSWDACGACHKEQHGSFLEVSKHRPARDEKSQLTNRAPNPFWDKLMAPHGFTKEHALTRSHGFMLLDQVIVDRAAGGRFQPKNGWMYVNEKPGKLWDSIVDTHPESSDHKPFMRQTAAAVNPVCFQCKTQDHILDWAYLGDPNVGAPFSRKSNPTAMIQTKKLQHGLNCYTCHDPHAAKPRIVRDALIQALTRPEADTLWHKDPNRTKIEVIDMGMRGYTRKIAILEKYDATLQCGQCHVEYNCNPGTDAKTGEKVTFDDERTNHFPFKDVLQLYDHYVNQIAFIDFKNAFSGAPLWKAQHPEAETHYNSKHAKAGVSCDGCHTPKMINKKTGKKYTSHFAVTPREHIKESCLSGGCHTGWTEKDAIYSIDSVKAYTKGKMRKAEFWLSQLIDKIVEGKDKGLSEDVIKQAQQQQLKAHILWEYWVAENSDGFHNPELARESLTKSVDESQLGIKIINDAIAEMKKAQAAAK</sequence>
<evidence type="ECO:0000256" key="9">
    <source>
        <dbReference type="ARBA" id="ARBA00023004"/>
    </source>
</evidence>
<evidence type="ECO:0000256" key="2">
    <source>
        <dbReference type="ARBA" id="ARBA00009288"/>
    </source>
</evidence>
<dbReference type="InterPro" id="IPR036280">
    <property type="entry name" value="Multihaem_cyt_sf"/>
</dbReference>
<evidence type="ECO:0000313" key="12">
    <source>
        <dbReference type="Proteomes" id="UP000287502"/>
    </source>
</evidence>
<evidence type="ECO:0000256" key="6">
    <source>
        <dbReference type="ARBA" id="ARBA00022729"/>
    </source>
</evidence>
<dbReference type="Gene3D" id="1.10.287.3080">
    <property type="match status" value="1"/>
</dbReference>